<dbReference type="InterPro" id="IPR013766">
    <property type="entry name" value="Thioredoxin_domain"/>
</dbReference>
<dbReference type="SUPFAM" id="SSF52833">
    <property type="entry name" value="Thioredoxin-like"/>
    <property type="match status" value="1"/>
</dbReference>
<name>A0ABV4BD15_9GAMM</name>
<proteinExistence type="predicted"/>
<dbReference type="EMBL" id="JBDKXB010000008">
    <property type="protein sequence ID" value="MEY6432411.1"/>
    <property type="molecule type" value="Genomic_DNA"/>
</dbReference>
<feature type="chain" id="PRO_5047223111" evidence="1">
    <location>
        <begin position="33"/>
        <end position="211"/>
    </location>
</feature>
<gene>
    <name evidence="3" type="ORF">ABC977_08345</name>
</gene>
<dbReference type="Pfam" id="PF00578">
    <property type="entry name" value="AhpC-TSA"/>
    <property type="match status" value="1"/>
</dbReference>
<dbReference type="Proteomes" id="UP001564408">
    <property type="component" value="Unassembled WGS sequence"/>
</dbReference>
<comment type="caution">
    <text evidence="3">The sequence shown here is derived from an EMBL/GenBank/DDBJ whole genome shotgun (WGS) entry which is preliminary data.</text>
</comment>
<evidence type="ECO:0000256" key="1">
    <source>
        <dbReference type="SAM" id="SignalP"/>
    </source>
</evidence>
<sequence length="211" mass="22536">MPRNRFDRPSLKTLGIRSSLLAIALIAGTALAGPQVGQPAPDFEGLDSTGQSWSLADLRGKPVILEWTNHDCPFVVKHYQTGNMQALQREAAEAGYIWLSVISSAPGQQGHVSPAEADALTQSRDAAPAAVLLDEAGTIGRAYNARTTPHMFIIDADGILVYQGAIDDRPTSDHADVAGAENFVRLAMADLAAERPVTQPVTRPYGCSVKY</sequence>
<feature type="domain" description="Thioredoxin" evidence="2">
    <location>
        <begin position="34"/>
        <end position="189"/>
    </location>
</feature>
<dbReference type="Gene3D" id="3.40.30.10">
    <property type="entry name" value="Glutaredoxin"/>
    <property type="match status" value="1"/>
</dbReference>
<reference evidence="3 4" key="1">
    <citation type="submission" date="2024-05" db="EMBL/GenBank/DDBJ databases">
        <title>Genome Sequence and Characterization of the New Strain Purple Sulfur Bacterium of Genus Thioalkalicoccus.</title>
        <authorList>
            <person name="Bryantseva I.A."/>
            <person name="Kyndt J.A."/>
            <person name="Imhoff J.F."/>
        </authorList>
    </citation>
    <scope>NUCLEOTIDE SEQUENCE [LARGE SCALE GENOMIC DNA]</scope>
    <source>
        <strain evidence="3 4">Um2</strain>
    </source>
</reference>
<feature type="signal peptide" evidence="1">
    <location>
        <begin position="1"/>
        <end position="32"/>
    </location>
</feature>
<keyword evidence="1" id="KW-0732">Signal</keyword>
<accession>A0ABV4BD15</accession>
<evidence type="ECO:0000259" key="2">
    <source>
        <dbReference type="PROSITE" id="PS51352"/>
    </source>
</evidence>
<evidence type="ECO:0000313" key="3">
    <source>
        <dbReference type="EMBL" id="MEY6432411.1"/>
    </source>
</evidence>
<dbReference type="CDD" id="cd02969">
    <property type="entry name" value="PRX_like1"/>
    <property type="match status" value="1"/>
</dbReference>
<protein>
    <submittedName>
        <fullName evidence="3">Thioredoxin family protein</fullName>
    </submittedName>
</protein>
<evidence type="ECO:0000313" key="4">
    <source>
        <dbReference type="Proteomes" id="UP001564408"/>
    </source>
</evidence>
<organism evidence="3 4">
    <name type="scientific">Thioalkalicoccus limnaeus</name>
    <dbReference type="NCBI Taxonomy" id="120681"/>
    <lineage>
        <taxon>Bacteria</taxon>
        <taxon>Pseudomonadati</taxon>
        <taxon>Pseudomonadota</taxon>
        <taxon>Gammaproteobacteria</taxon>
        <taxon>Chromatiales</taxon>
        <taxon>Chromatiaceae</taxon>
        <taxon>Thioalkalicoccus</taxon>
    </lineage>
</organism>
<dbReference type="InterPro" id="IPR000866">
    <property type="entry name" value="AhpC/TSA"/>
</dbReference>
<keyword evidence="4" id="KW-1185">Reference proteome</keyword>
<dbReference type="PANTHER" id="PTHR43640">
    <property type="entry name" value="OS07G0260300 PROTEIN"/>
    <property type="match status" value="1"/>
</dbReference>
<dbReference type="InterPro" id="IPR047262">
    <property type="entry name" value="PRX-like1"/>
</dbReference>
<dbReference type="RefSeq" id="WP_369666798.1">
    <property type="nucleotide sequence ID" value="NZ_JBDKXB010000008.1"/>
</dbReference>
<dbReference type="PANTHER" id="PTHR43640:SF1">
    <property type="entry name" value="THIOREDOXIN-DEPENDENT PEROXIREDOXIN"/>
    <property type="match status" value="1"/>
</dbReference>
<dbReference type="PROSITE" id="PS51352">
    <property type="entry name" value="THIOREDOXIN_2"/>
    <property type="match status" value="1"/>
</dbReference>
<dbReference type="InterPro" id="IPR036249">
    <property type="entry name" value="Thioredoxin-like_sf"/>
</dbReference>